<name>A0ABR3EPQ5_9AGAR</name>
<dbReference type="PANTHER" id="PTHR10039">
    <property type="entry name" value="AMELOGENIN"/>
    <property type="match status" value="1"/>
</dbReference>
<evidence type="ECO:0000256" key="1">
    <source>
        <dbReference type="ARBA" id="ARBA00022737"/>
    </source>
</evidence>
<dbReference type="SUPFAM" id="SSF52540">
    <property type="entry name" value="P-loop containing nucleoside triphosphate hydrolases"/>
    <property type="match status" value="1"/>
</dbReference>
<dbReference type="EMBL" id="JBAHYK010002543">
    <property type="protein sequence ID" value="KAL0564859.1"/>
    <property type="molecule type" value="Genomic_DNA"/>
</dbReference>
<evidence type="ECO:0000313" key="5">
    <source>
        <dbReference type="Proteomes" id="UP001465976"/>
    </source>
</evidence>
<dbReference type="Gene3D" id="3.40.50.300">
    <property type="entry name" value="P-loop containing nucleotide triphosphate hydrolases"/>
    <property type="match status" value="1"/>
</dbReference>
<gene>
    <name evidence="4" type="ORF">V5O48_017177</name>
</gene>
<dbReference type="Pfam" id="PF24883">
    <property type="entry name" value="NPHP3_N"/>
    <property type="match status" value="1"/>
</dbReference>
<dbReference type="InterPro" id="IPR027417">
    <property type="entry name" value="P-loop_NTPase"/>
</dbReference>
<reference evidence="4 5" key="1">
    <citation type="submission" date="2024-02" db="EMBL/GenBank/DDBJ databases">
        <title>A draft genome for the cacao thread blight pathogen Marasmius crinis-equi.</title>
        <authorList>
            <person name="Cohen S.P."/>
            <person name="Baruah I.K."/>
            <person name="Amoako-Attah I."/>
            <person name="Bukari Y."/>
            <person name="Meinhardt L.W."/>
            <person name="Bailey B.A."/>
        </authorList>
    </citation>
    <scope>NUCLEOTIDE SEQUENCE [LARGE SCALE GENOMIC DNA]</scope>
    <source>
        <strain evidence="4 5">GH-76</strain>
    </source>
</reference>
<proteinExistence type="predicted"/>
<dbReference type="Proteomes" id="UP001465976">
    <property type="component" value="Unassembled WGS sequence"/>
</dbReference>
<feature type="compositionally biased region" description="Low complexity" evidence="2">
    <location>
        <begin position="1"/>
        <end position="17"/>
    </location>
</feature>
<feature type="domain" description="Nephrocystin 3-like N-terminal" evidence="3">
    <location>
        <begin position="85"/>
        <end position="257"/>
    </location>
</feature>
<evidence type="ECO:0000259" key="3">
    <source>
        <dbReference type="Pfam" id="PF24883"/>
    </source>
</evidence>
<keyword evidence="1" id="KW-0677">Repeat</keyword>
<feature type="region of interest" description="Disordered" evidence="2">
    <location>
        <begin position="1"/>
        <end position="20"/>
    </location>
</feature>
<protein>
    <recommendedName>
        <fullName evidence="3">Nephrocystin 3-like N-terminal domain-containing protein</fullName>
    </recommendedName>
</protein>
<evidence type="ECO:0000256" key="2">
    <source>
        <dbReference type="SAM" id="MobiDB-lite"/>
    </source>
</evidence>
<comment type="caution">
    <text evidence="4">The sequence shown here is derived from an EMBL/GenBank/DDBJ whole genome shotgun (WGS) entry which is preliminary data.</text>
</comment>
<dbReference type="PANTHER" id="PTHR10039:SF14">
    <property type="entry name" value="NACHT DOMAIN-CONTAINING PROTEIN"/>
    <property type="match status" value="1"/>
</dbReference>
<dbReference type="InterPro" id="IPR056884">
    <property type="entry name" value="NPHP3-like_N"/>
</dbReference>
<keyword evidence="5" id="KW-1185">Reference proteome</keyword>
<organism evidence="4 5">
    <name type="scientific">Marasmius crinis-equi</name>
    <dbReference type="NCBI Taxonomy" id="585013"/>
    <lineage>
        <taxon>Eukaryota</taxon>
        <taxon>Fungi</taxon>
        <taxon>Dikarya</taxon>
        <taxon>Basidiomycota</taxon>
        <taxon>Agaricomycotina</taxon>
        <taxon>Agaricomycetes</taxon>
        <taxon>Agaricomycetidae</taxon>
        <taxon>Agaricales</taxon>
        <taxon>Marasmiineae</taxon>
        <taxon>Marasmiaceae</taxon>
        <taxon>Marasmius</taxon>
    </lineage>
</organism>
<evidence type="ECO:0000313" key="4">
    <source>
        <dbReference type="EMBL" id="KAL0564859.1"/>
    </source>
</evidence>
<accession>A0ABR3EPQ5</accession>
<sequence length="778" mass="87738">MNVQNTNTGPGGQNNYNAPGQNVNYGADQINIGRDLVRNFTTTPSESHKSLWAAIAGVGASHKAEQQFSRGKCLEGTREEALRMIHKWRKAKNQSLPICWLSGAAGVGKSAIAMTIAKSCEEDGLVSSFFLFKSDPRRNNPSALMLTIAHDLTVTIPALRAPINQRISDDPRILEATIEDQFMELVLKPSLRSRPWRRRIQGLVANVLLRKREPTLVIIDGLDECSDSAIQLRILSAIADSYQRPPRPPLRFLICSRSESWLRQAFKAPPLRDITRSIVLDERFSPNKDIERYLVHEFGEIRKSPEYAHITFPDPWPSQKDFDCLKERSDGQFVYIATALKFVKDPYRHPVKQLCEIIDNAPVKQLARSPYPELDNLYHVVLDANPDHDTVMLILAAIMLPPHMFQGGGSTRSPECLELLLGLSSGEVILALRAMHSVLDIPGPKDRISIYHTSFAEYLFDPNRSGEFYIREIRRRYTLARRWLQALSRDRVGEYSVGQLYDDPTSALFTHWMSYCASLPVPTPDLLDKLGNLDISALFLPMLLHNWRNNDPKTLTWDETFKPIVKWLSSSVVAGVLPVIKRFTEQPKFFHIESDGATITRMTLDAVSIITGCRLAKVAKFTHFPLLRVTGCYCHDIDVNSTTSSYHSGHRTYQSACLQVLKEYLTTLRPPSGLVATCDDLLNSLLLLHCPFGPELFSLCGRFFKLLRTHSQPDEAPRNSQKYRTKLLEWLETCPECYAREAEALRAQVISVFCEADPADTAAHSNTGEPAQILIDIS</sequence>